<dbReference type="AlphaFoldDB" id="A0A928VNG7"/>
<evidence type="ECO:0000313" key="1">
    <source>
        <dbReference type="EMBL" id="MBE9029936.1"/>
    </source>
</evidence>
<dbReference type="RefSeq" id="WP_264324762.1">
    <property type="nucleotide sequence ID" value="NZ_JADEXQ010000025.1"/>
</dbReference>
<keyword evidence="2" id="KW-1185">Reference proteome</keyword>
<gene>
    <name evidence="1" type="ORF">IQ266_09375</name>
</gene>
<protein>
    <submittedName>
        <fullName evidence="1">Uncharacterized protein</fullName>
    </submittedName>
</protein>
<reference evidence="1" key="1">
    <citation type="submission" date="2020-10" db="EMBL/GenBank/DDBJ databases">
        <authorList>
            <person name="Castelo-Branco R."/>
            <person name="Eusebio N."/>
            <person name="Adriana R."/>
            <person name="Vieira A."/>
            <person name="Brugerolle De Fraissinette N."/>
            <person name="Rezende De Castro R."/>
            <person name="Schneider M.P."/>
            <person name="Vasconcelos V."/>
            <person name="Leao P.N."/>
        </authorList>
    </citation>
    <scope>NUCLEOTIDE SEQUENCE</scope>
    <source>
        <strain evidence="1">LEGE 11480</strain>
    </source>
</reference>
<dbReference type="Pfam" id="PF20035">
    <property type="entry name" value="DUF6439"/>
    <property type="match status" value="1"/>
</dbReference>
<accession>A0A928VNG7</accession>
<dbReference type="Proteomes" id="UP000625316">
    <property type="component" value="Unassembled WGS sequence"/>
</dbReference>
<name>A0A928VNG7_9CYAN</name>
<proteinExistence type="predicted"/>
<sequence length="93" mass="10457">MSDHTVTAKKLTDYDALELAQALAEKSRITEKDWHRLMANRPARAQEQIATALVYLLKDNSEEARLRLEQAVGWLNRSVSAAPCPTHGEKKKA</sequence>
<comment type="caution">
    <text evidence="1">The sequence shown here is derived from an EMBL/GenBank/DDBJ whole genome shotgun (WGS) entry which is preliminary data.</text>
</comment>
<organism evidence="1 2">
    <name type="scientific">Romeriopsis navalis LEGE 11480</name>
    <dbReference type="NCBI Taxonomy" id="2777977"/>
    <lineage>
        <taxon>Bacteria</taxon>
        <taxon>Bacillati</taxon>
        <taxon>Cyanobacteriota</taxon>
        <taxon>Cyanophyceae</taxon>
        <taxon>Leptolyngbyales</taxon>
        <taxon>Leptolyngbyaceae</taxon>
        <taxon>Romeriopsis</taxon>
        <taxon>Romeriopsis navalis</taxon>
    </lineage>
</organism>
<dbReference type="EMBL" id="JADEXQ010000025">
    <property type="protein sequence ID" value="MBE9029936.1"/>
    <property type="molecule type" value="Genomic_DNA"/>
</dbReference>
<evidence type="ECO:0000313" key="2">
    <source>
        <dbReference type="Proteomes" id="UP000625316"/>
    </source>
</evidence>
<dbReference type="InterPro" id="IPR045511">
    <property type="entry name" value="DUF6439"/>
</dbReference>